<gene>
    <name evidence="2" type="ORF">LY90DRAFT_519844</name>
</gene>
<dbReference type="Pfam" id="PF10551">
    <property type="entry name" value="MULE"/>
    <property type="match status" value="1"/>
</dbReference>
<organism evidence="2 3">
    <name type="scientific">Neocallimastix californiae</name>
    <dbReference type="NCBI Taxonomy" id="1754190"/>
    <lineage>
        <taxon>Eukaryota</taxon>
        <taxon>Fungi</taxon>
        <taxon>Fungi incertae sedis</taxon>
        <taxon>Chytridiomycota</taxon>
        <taxon>Chytridiomycota incertae sedis</taxon>
        <taxon>Neocallimastigomycetes</taxon>
        <taxon>Neocallimastigales</taxon>
        <taxon>Neocallimastigaceae</taxon>
        <taxon>Neocallimastix</taxon>
    </lineage>
</organism>
<comment type="caution">
    <text evidence="2">The sequence shown here is derived from an EMBL/GenBank/DDBJ whole genome shotgun (WGS) entry which is preliminary data.</text>
</comment>
<protein>
    <recommendedName>
        <fullName evidence="1">MULE transposase domain-containing protein</fullName>
    </recommendedName>
</protein>
<keyword evidence="3" id="KW-1185">Reference proteome</keyword>
<accession>A0A1Y1YQ01</accession>
<proteinExistence type="predicted"/>
<evidence type="ECO:0000313" key="3">
    <source>
        <dbReference type="Proteomes" id="UP000193920"/>
    </source>
</evidence>
<feature type="domain" description="MULE transposase" evidence="1">
    <location>
        <begin position="67"/>
        <end position="166"/>
    </location>
</feature>
<evidence type="ECO:0000259" key="1">
    <source>
        <dbReference type="Pfam" id="PF10551"/>
    </source>
</evidence>
<dbReference type="InterPro" id="IPR018289">
    <property type="entry name" value="MULE_transposase_dom"/>
</dbReference>
<dbReference type="EMBL" id="MCOG01000532">
    <property type="protein sequence ID" value="ORY00103.1"/>
    <property type="molecule type" value="Genomic_DNA"/>
</dbReference>
<name>A0A1Y1YQ01_9FUNG</name>
<dbReference type="Proteomes" id="UP000193920">
    <property type="component" value="Unassembled WGS sequence"/>
</dbReference>
<dbReference type="AlphaFoldDB" id="A0A1Y1YQ01"/>
<dbReference type="OrthoDB" id="10029846at2759"/>
<reference evidence="2 3" key="1">
    <citation type="submission" date="2016-08" db="EMBL/GenBank/DDBJ databases">
        <title>A Parts List for Fungal Cellulosomes Revealed by Comparative Genomics.</title>
        <authorList>
            <consortium name="DOE Joint Genome Institute"/>
            <person name="Haitjema C.H."/>
            <person name="Gilmore S.P."/>
            <person name="Henske J.K."/>
            <person name="Solomon K.V."/>
            <person name="De Groot R."/>
            <person name="Kuo A."/>
            <person name="Mondo S.J."/>
            <person name="Salamov A.A."/>
            <person name="Labutti K."/>
            <person name="Zhao Z."/>
            <person name="Chiniquy J."/>
            <person name="Barry K."/>
            <person name="Brewer H.M."/>
            <person name="Purvine S.O."/>
            <person name="Wright A.T."/>
            <person name="Boxma B."/>
            <person name="Van Alen T."/>
            <person name="Hackstein J.H."/>
            <person name="Baker S.E."/>
            <person name="Grigoriev I.V."/>
            <person name="O'Malley M.A."/>
        </authorList>
    </citation>
    <scope>NUCLEOTIDE SEQUENCE [LARGE SCALE GENOMIC DNA]</scope>
    <source>
        <strain evidence="2 3">G1</strain>
    </source>
</reference>
<evidence type="ECO:0000313" key="2">
    <source>
        <dbReference type="EMBL" id="ORY00103.1"/>
    </source>
</evidence>
<dbReference type="STRING" id="1754190.A0A1Y1YQ01"/>
<sequence length="352" mass="42250">MKHKIKDGIEKSSIPFGIKIKPLYNKISKEMGLICPEYNSIKFQISRNLNKTTIQSKLFREYNDDIFVDGTFFIAPKFSYKVFITRTYAKELNSFYTTSYAILKRKEQETYKMLFEKLKKNANTCNNNIRIEPKNLHCDFERAISKAAKTIFPNTNIKYFIWHYKKSLEIKKNKLCYNEVKNNNNIFIYYKAISNLPIINPEYIFDIYVIIKIKSIKNNYCQFLKFLEYFYKTYLIDYDMKIWNYYNNIEHITNNASESLNNYLNNLFPTKSSFYELIDKLNELEHLSYYDYQRKIRGIWKIKKRAINKANEISVLIECFKSIEAKLIDAKCDRNKIINLWFDCLTDLNNII</sequence>